<gene>
    <name evidence="3" type="ORF">WUBG_08502</name>
</gene>
<evidence type="ECO:0000313" key="3">
    <source>
        <dbReference type="EMBL" id="EJW80589.1"/>
    </source>
</evidence>
<comment type="caution">
    <text evidence="3">The sequence shown here is derived from an EMBL/GenBank/DDBJ whole genome shotgun (WGS) entry which is preliminary data.</text>
</comment>
<feature type="transmembrane region" description="Helical" evidence="2">
    <location>
        <begin position="12"/>
        <end position="30"/>
    </location>
</feature>
<dbReference type="PANTHER" id="PTHR46594:SF4">
    <property type="entry name" value="P-TYPE CATION-TRANSPORTING ATPASE"/>
    <property type="match status" value="1"/>
</dbReference>
<evidence type="ECO:0000256" key="1">
    <source>
        <dbReference type="ARBA" id="ARBA00022723"/>
    </source>
</evidence>
<proteinExistence type="predicted"/>
<keyword evidence="2" id="KW-0472">Membrane</keyword>
<dbReference type="EMBL" id="ADBV01004367">
    <property type="protein sequence ID" value="EJW80589.1"/>
    <property type="molecule type" value="Genomic_DNA"/>
</dbReference>
<dbReference type="AlphaFoldDB" id="J9EZN8"/>
<keyword evidence="1" id="KW-0479">Metal-binding</keyword>
<dbReference type="Proteomes" id="UP000004810">
    <property type="component" value="Unassembled WGS sequence"/>
</dbReference>
<accession>J9EZN8</accession>
<protein>
    <submittedName>
        <fullName evidence="3">Uncharacterized protein</fullName>
    </submittedName>
</protein>
<name>J9EZN8_WUCBA</name>
<evidence type="ECO:0000313" key="4">
    <source>
        <dbReference type="Proteomes" id="UP000004810"/>
    </source>
</evidence>
<organism evidence="3 4">
    <name type="scientific">Wuchereria bancrofti</name>
    <dbReference type="NCBI Taxonomy" id="6293"/>
    <lineage>
        <taxon>Eukaryota</taxon>
        <taxon>Metazoa</taxon>
        <taxon>Ecdysozoa</taxon>
        <taxon>Nematoda</taxon>
        <taxon>Chromadorea</taxon>
        <taxon>Rhabditida</taxon>
        <taxon>Spirurina</taxon>
        <taxon>Spiruromorpha</taxon>
        <taxon>Filarioidea</taxon>
        <taxon>Onchocercidae</taxon>
        <taxon>Wuchereria</taxon>
    </lineage>
</organism>
<keyword evidence="2" id="KW-1133">Transmembrane helix</keyword>
<sequence length="127" mass="14242">MPWNFTIQPWMAAAAMALSSVSVVASSLLLKLYRKPTQQSLACVEFYKHQARLAMGDWPVAVHRGLDNFVVRRSLSKLSFSSIISTITSMFDSQQSINRITPLDRKFLLQRKPTADSLDSPNTALII</sequence>
<dbReference type="PANTHER" id="PTHR46594">
    <property type="entry name" value="P-TYPE CATION-TRANSPORTING ATPASE"/>
    <property type="match status" value="1"/>
</dbReference>
<keyword evidence="2" id="KW-0812">Transmembrane</keyword>
<reference evidence="4" key="1">
    <citation type="submission" date="2012-08" db="EMBL/GenBank/DDBJ databases">
        <title>The Genome Sequence of Wuchereria bancrofti.</title>
        <authorList>
            <person name="Nutman T.B."/>
            <person name="Fink D.L."/>
            <person name="Russ C."/>
            <person name="Young S."/>
            <person name="Zeng Q."/>
            <person name="Koehrsen M."/>
            <person name="Alvarado L."/>
            <person name="Berlin A."/>
            <person name="Chapman S.B."/>
            <person name="Chen Z."/>
            <person name="Freedman E."/>
            <person name="Gellesch M."/>
            <person name="Goldberg J."/>
            <person name="Griggs A."/>
            <person name="Gujja S."/>
            <person name="Heilman E.R."/>
            <person name="Heiman D."/>
            <person name="Hepburn T."/>
            <person name="Howarth C."/>
            <person name="Jen D."/>
            <person name="Larson L."/>
            <person name="Lewis B."/>
            <person name="Mehta T."/>
            <person name="Park D."/>
            <person name="Pearson M."/>
            <person name="Roberts A."/>
            <person name="Saif S."/>
            <person name="Shea T."/>
            <person name="Shenoy N."/>
            <person name="Sisk P."/>
            <person name="Stolte C."/>
            <person name="Sykes S."/>
            <person name="Walk T."/>
            <person name="White J."/>
            <person name="Yandava C."/>
            <person name="Haas B."/>
            <person name="Henn M.R."/>
            <person name="Nusbaum C."/>
            <person name="Birren B."/>
        </authorList>
    </citation>
    <scope>NUCLEOTIDE SEQUENCE [LARGE SCALE GENOMIC DNA]</scope>
    <source>
        <strain evidence="4">NA</strain>
    </source>
</reference>
<evidence type="ECO:0000256" key="2">
    <source>
        <dbReference type="SAM" id="Phobius"/>
    </source>
</evidence>
<dbReference type="GO" id="GO:0046872">
    <property type="term" value="F:metal ion binding"/>
    <property type="evidence" value="ECO:0007669"/>
    <property type="project" value="UniProtKB-KW"/>
</dbReference>